<evidence type="ECO:0000313" key="2">
    <source>
        <dbReference type="Proteomes" id="UP001139000"/>
    </source>
</evidence>
<name>A0A9X1PJL3_9BACT</name>
<accession>A0A9X1PJL3</accession>
<dbReference type="AlphaFoldDB" id="A0A9X1PJL3"/>
<comment type="caution">
    <text evidence="1">The sequence shown here is derived from an EMBL/GenBank/DDBJ whole genome shotgun (WGS) entry which is preliminary data.</text>
</comment>
<keyword evidence="2" id="KW-1185">Reference proteome</keyword>
<proteinExistence type="predicted"/>
<reference evidence="1" key="1">
    <citation type="submission" date="2021-12" db="EMBL/GenBank/DDBJ databases">
        <title>Novel species in genus Dyadobacter.</title>
        <authorList>
            <person name="Ma C."/>
        </authorList>
    </citation>
    <scope>NUCLEOTIDE SEQUENCE</scope>
    <source>
        <strain evidence="1">LJ419</strain>
    </source>
</reference>
<dbReference type="EMBL" id="JAJTTC010000001">
    <property type="protein sequence ID" value="MCF0061354.1"/>
    <property type="molecule type" value="Genomic_DNA"/>
</dbReference>
<sequence>MFAIFSKFPNPEKLLDELAIFDDKFGDIPKFEYEPFEDLMECYKIFHKYKFNNDDEHIQLFNILSFVSNQYFALKNCSFQRRNIESVQLVDELVESCRKKNLWSETTVEKYFLGMELARNWRMFFVSYTKKNVRATNNKFFNITRRRKSGEHQLATYIVERLGTELGWDLNDQRDYFYDKSSIQTGAHWERLCKEKVETSFTLIQLVEQAIFNKEPVSENYAYREFFDFMEVRKPYLEIDNSRCAFILLDVSNKELETEVVPEYQSWKKFIRQTHQPWQPLINIKPREMETEVIPALKKHIISNANKVVNKYLSLIKENFDLN</sequence>
<dbReference type="RefSeq" id="WP_234654602.1">
    <property type="nucleotide sequence ID" value="NZ_JAJTTC010000001.1"/>
</dbReference>
<protein>
    <submittedName>
        <fullName evidence="1">Uncharacterized protein</fullName>
    </submittedName>
</protein>
<dbReference type="Proteomes" id="UP001139000">
    <property type="component" value="Unassembled WGS sequence"/>
</dbReference>
<gene>
    <name evidence="1" type="ORF">LXM26_07610</name>
</gene>
<evidence type="ECO:0000313" key="1">
    <source>
        <dbReference type="EMBL" id="MCF0061354.1"/>
    </source>
</evidence>
<organism evidence="1 2">
    <name type="scientific">Dyadobacter chenwenxiniae</name>
    <dbReference type="NCBI Taxonomy" id="2906456"/>
    <lineage>
        <taxon>Bacteria</taxon>
        <taxon>Pseudomonadati</taxon>
        <taxon>Bacteroidota</taxon>
        <taxon>Cytophagia</taxon>
        <taxon>Cytophagales</taxon>
        <taxon>Spirosomataceae</taxon>
        <taxon>Dyadobacter</taxon>
    </lineage>
</organism>